<feature type="region of interest" description="Disordered" evidence="1">
    <location>
        <begin position="146"/>
        <end position="191"/>
    </location>
</feature>
<sequence length="191" mass="21485">MSKAIQKCIADRKKKRPGSKLVEEKVCLTEEAPAQGELFFPAEWMHRDHMLESTASTFSWRKGCQQGVHMDDMLFLQDPQILHYPHWILQHLPIDPIPATHPQKIVIQSLTLASDSNGKINLSSSHSFIRRSMVDNESDNDMMAVDKELGLPDPDPEAEAEAGADLNVGSRDIRGVHGRENYSRTESKSVI</sequence>
<dbReference type="Proteomes" id="UP000886523">
    <property type="component" value="Unassembled WGS sequence"/>
</dbReference>
<feature type="compositionally biased region" description="Basic and acidic residues" evidence="1">
    <location>
        <begin position="171"/>
        <end position="191"/>
    </location>
</feature>
<evidence type="ECO:0000313" key="3">
    <source>
        <dbReference type="Proteomes" id="UP000886523"/>
    </source>
</evidence>
<gene>
    <name evidence="2" type="ORF">BS47DRAFT_1368950</name>
</gene>
<reference evidence="2" key="1">
    <citation type="journal article" date="2020" name="Nat. Commun.">
        <title>Large-scale genome sequencing of mycorrhizal fungi provides insights into the early evolution of symbiotic traits.</title>
        <authorList>
            <person name="Miyauchi S."/>
            <person name="Kiss E."/>
            <person name="Kuo A."/>
            <person name="Drula E."/>
            <person name="Kohler A."/>
            <person name="Sanchez-Garcia M."/>
            <person name="Morin E."/>
            <person name="Andreopoulos B."/>
            <person name="Barry K.W."/>
            <person name="Bonito G."/>
            <person name="Buee M."/>
            <person name="Carver A."/>
            <person name="Chen C."/>
            <person name="Cichocki N."/>
            <person name="Clum A."/>
            <person name="Culley D."/>
            <person name="Crous P.W."/>
            <person name="Fauchery L."/>
            <person name="Girlanda M."/>
            <person name="Hayes R.D."/>
            <person name="Keri Z."/>
            <person name="LaButti K."/>
            <person name="Lipzen A."/>
            <person name="Lombard V."/>
            <person name="Magnuson J."/>
            <person name="Maillard F."/>
            <person name="Murat C."/>
            <person name="Nolan M."/>
            <person name="Ohm R.A."/>
            <person name="Pangilinan J."/>
            <person name="Pereira M.F."/>
            <person name="Perotto S."/>
            <person name="Peter M."/>
            <person name="Pfister S."/>
            <person name="Riley R."/>
            <person name="Sitrit Y."/>
            <person name="Stielow J.B."/>
            <person name="Szollosi G."/>
            <person name="Zifcakova L."/>
            <person name="Stursova M."/>
            <person name="Spatafora J.W."/>
            <person name="Tedersoo L."/>
            <person name="Vaario L.M."/>
            <person name="Yamada A."/>
            <person name="Yan M."/>
            <person name="Wang P."/>
            <person name="Xu J."/>
            <person name="Bruns T."/>
            <person name="Baldrian P."/>
            <person name="Vilgalys R."/>
            <person name="Dunand C."/>
            <person name="Henrissat B."/>
            <person name="Grigoriev I.V."/>
            <person name="Hibbett D."/>
            <person name="Nagy L.G."/>
            <person name="Martin F.M."/>
        </authorList>
    </citation>
    <scope>NUCLEOTIDE SEQUENCE</scope>
    <source>
        <strain evidence="2">UP504</strain>
    </source>
</reference>
<evidence type="ECO:0000256" key="1">
    <source>
        <dbReference type="SAM" id="MobiDB-lite"/>
    </source>
</evidence>
<accession>A0A9P6AFF5</accession>
<dbReference type="AlphaFoldDB" id="A0A9P6AFF5"/>
<proteinExistence type="predicted"/>
<evidence type="ECO:0000313" key="2">
    <source>
        <dbReference type="EMBL" id="KAF9504209.1"/>
    </source>
</evidence>
<dbReference type="EMBL" id="MU129250">
    <property type="protein sequence ID" value="KAF9504209.1"/>
    <property type="molecule type" value="Genomic_DNA"/>
</dbReference>
<comment type="caution">
    <text evidence="2">The sequence shown here is derived from an EMBL/GenBank/DDBJ whole genome shotgun (WGS) entry which is preliminary data.</text>
</comment>
<name>A0A9P6AFF5_9AGAM</name>
<protein>
    <submittedName>
        <fullName evidence="2">Uncharacterized protein</fullName>
    </submittedName>
</protein>
<organism evidence="2 3">
    <name type="scientific">Hydnum rufescens UP504</name>
    <dbReference type="NCBI Taxonomy" id="1448309"/>
    <lineage>
        <taxon>Eukaryota</taxon>
        <taxon>Fungi</taxon>
        <taxon>Dikarya</taxon>
        <taxon>Basidiomycota</taxon>
        <taxon>Agaricomycotina</taxon>
        <taxon>Agaricomycetes</taxon>
        <taxon>Cantharellales</taxon>
        <taxon>Hydnaceae</taxon>
        <taxon>Hydnum</taxon>
    </lineage>
</organism>
<keyword evidence="3" id="KW-1185">Reference proteome</keyword>